<dbReference type="InterPro" id="IPR014710">
    <property type="entry name" value="RmlC-like_jellyroll"/>
</dbReference>
<organism evidence="3 4">
    <name type="scientific">Sitophilus oryzae</name>
    <name type="common">Rice weevil</name>
    <name type="synonym">Curculio oryzae</name>
    <dbReference type="NCBI Taxonomy" id="7048"/>
    <lineage>
        <taxon>Eukaryota</taxon>
        <taxon>Metazoa</taxon>
        <taxon>Ecdysozoa</taxon>
        <taxon>Arthropoda</taxon>
        <taxon>Hexapoda</taxon>
        <taxon>Insecta</taxon>
        <taxon>Pterygota</taxon>
        <taxon>Neoptera</taxon>
        <taxon>Endopterygota</taxon>
        <taxon>Coleoptera</taxon>
        <taxon>Polyphaga</taxon>
        <taxon>Cucujiformia</taxon>
        <taxon>Curculionidae</taxon>
        <taxon>Dryophthorinae</taxon>
        <taxon>Sitophilus</taxon>
    </lineage>
</organism>
<dbReference type="GeneID" id="115891264"/>
<dbReference type="GO" id="GO:0005249">
    <property type="term" value="F:voltage-gated potassium channel activity"/>
    <property type="evidence" value="ECO:0007669"/>
    <property type="project" value="TreeGrafter"/>
</dbReference>
<dbReference type="OrthoDB" id="2021138at2759"/>
<gene>
    <name evidence="4" type="primary">LOC115891264</name>
</gene>
<dbReference type="PROSITE" id="PS50042">
    <property type="entry name" value="CNMP_BINDING_3"/>
    <property type="match status" value="1"/>
</dbReference>
<dbReference type="GO" id="GO:0003254">
    <property type="term" value="P:regulation of membrane depolarization"/>
    <property type="evidence" value="ECO:0007669"/>
    <property type="project" value="TreeGrafter"/>
</dbReference>
<dbReference type="GO" id="GO:0035725">
    <property type="term" value="P:sodium ion transmembrane transport"/>
    <property type="evidence" value="ECO:0007669"/>
    <property type="project" value="TreeGrafter"/>
</dbReference>
<dbReference type="CDD" id="cd00038">
    <property type="entry name" value="CAP_ED"/>
    <property type="match status" value="1"/>
</dbReference>
<sequence>MSQILFSVVSRKMSSSSKSVNTHNCELKIEFFGLAKLPPNAPWYKIFFRKIRKKLALNPNSPSAKRFFRNKSIMLLEQKRHLHGPAYIIHPFSTFNKIREAMFCVIWIVEIILSPFYMSFIHVAADNLGVQLQERDEIFFKFYIYILSPLEAILASFFFITGYPNYKTKEIVIDPTMILKNYVELYYAVDFIMCMKFGVYWDVIKAMYVLNMICILRIATVFTCLKDILTNFNIREEVYDCIRLLLLTVMILNAWTCFFFYIPWAAHAEAFRTRSWAGKAGLHPVDGKTIGYAYAECFLAIACHFFGTGVGSHPIEKDNYLEKFLMVCVMINGRIWTLYIIACILKLFSVVTISESKYEEYYLQLEVFMRQKKLPEILRSRLIEYYKYTFQNHFFNEEAIFATLSAYLKEEMLLYGARRLIAKVELLKMLPKSTVNTIITSTRKIVFLANDVLAKSGDRCEQIYFIHTGTIAIHTASGAEVAHLEDGDQIGLGCIFFNRNHYKYSYTAIETSELYVISRKDFKTLIQDNKDAMRYYYKKLMELESHWSEKEVSVDVGGLDILSHLMAGKILEQPVRRPGHFDN</sequence>
<dbReference type="GO" id="GO:0098855">
    <property type="term" value="C:HCN channel complex"/>
    <property type="evidence" value="ECO:0007669"/>
    <property type="project" value="TreeGrafter"/>
</dbReference>
<reference evidence="4" key="1">
    <citation type="submission" date="2025-08" db="UniProtKB">
        <authorList>
            <consortium name="RefSeq"/>
        </authorList>
    </citation>
    <scope>IDENTIFICATION</scope>
    <source>
        <tissue evidence="4">Gonads</tissue>
    </source>
</reference>
<feature type="transmembrane region" description="Helical" evidence="1">
    <location>
        <begin position="142"/>
        <end position="163"/>
    </location>
</feature>
<dbReference type="Gene3D" id="2.60.120.10">
    <property type="entry name" value="Jelly Rolls"/>
    <property type="match status" value="1"/>
</dbReference>
<feature type="transmembrane region" description="Helical" evidence="1">
    <location>
        <begin position="241"/>
        <end position="262"/>
    </location>
</feature>
<evidence type="ECO:0000256" key="1">
    <source>
        <dbReference type="SAM" id="Phobius"/>
    </source>
</evidence>
<keyword evidence="1" id="KW-0472">Membrane</keyword>
<keyword evidence="1" id="KW-0812">Transmembrane</keyword>
<dbReference type="PANTHER" id="PTHR45689">
    <property type="entry name" value="I[[H]] CHANNEL, ISOFORM E"/>
    <property type="match status" value="1"/>
</dbReference>
<name>A0A6J2YWC1_SITOR</name>
<evidence type="ECO:0000313" key="4">
    <source>
        <dbReference type="RefSeq" id="XP_030767559.1"/>
    </source>
</evidence>
<dbReference type="RefSeq" id="XP_030767559.1">
    <property type="nucleotide sequence ID" value="XM_030911699.1"/>
</dbReference>
<dbReference type="AlphaFoldDB" id="A0A6J2YWC1"/>
<keyword evidence="1" id="KW-1133">Transmembrane helix</keyword>
<dbReference type="Proteomes" id="UP000504635">
    <property type="component" value="Unplaced"/>
</dbReference>
<dbReference type="SMART" id="SM00100">
    <property type="entry name" value="cNMP"/>
    <property type="match status" value="1"/>
</dbReference>
<evidence type="ECO:0000313" key="3">
    <source>
        <dbReference type="Proteomes" id="UP000504635"/>
    </source>
</evidence>
<feature type="transmembrane region" description="Helical" evidence="1">
    <location>
        <begin position="324"/>
        <end position="348"/>
    </location>
</feature>
<dbReference type="SUPFAM" id="SSF51206">
    <property type="entry name" value="cAMP-binding domain-like"/>
    <property type="match status" value="1"/>
</dbReference>
<feature type="transmembrane region" description="Helical" evidence="1">
    <location>
        <begin position="292"/>
        <end position="312"/>
    </location>
</feature>
<dbReference type="InterPro" id="IPR018490">
    <property type="entry name" value="cNMP-bd_dom_sf"/>
</dbReference>
<feature type="domain" description="Cyclic nucleotide-binding" evidence="2">
    <location>
        <begin position="426"/>
        <end position="543"/>
    </location>
</feature>
<dbReference type="Gene3D" id="1.10.287.630">
    <property type="entry name" value="Helix hairpin bin"/>
    <property type="match status" value="1"/>
</dbReference>
<dbReference type="InParanoid" id="A0A6J2YWC1"/>
<evidence type="ECO:0000259" key="2">
    <source>
        <dbReference type="PROSITE" id="PS50042"/>
    </source>
</evidence>
<protein>
    <submittedName>
        <fullName evidence="4">Potassium/sodium hyperpolarization-activated cyclic nucleotide-gated channel 2-like isoform X1</fullName>
    </submittedName>
</protein>
<keyword evidence="3" id="KW-1185">Reference proteome</keyword>
<dbReference type="InterPro" id="IPR000595">
    <property type="entry name" value="cNMP-bd_dom"/>
</dbReference>
<dbReference type="InterPro" id="IPR051413">
    <property type="entry name" value="K/Na_HCN_channel"/>
</dbReference>
<dbReference type="PANTHER" id="PTHR45689:SF14">
    <property type="entry name" value="CYCLIC NUCLEOTIDE-GATED CATION CHANNEL SUBUNIT A-LIKE PROTEIN"/>
    <property type="match status" value="1"/>
</dbReference>
<feature type="transmembrane region" description="Helical" evidence="1">
    <location>
        <begin position="207"/>
        <end position="229"/>
    </location>
</feature>
<accession>A0A6J2YWC1</accession>
<proteinExistence type="predicted"/>
<dbReference type="KEGG" id="soy:115891264"/>
<feature type="transmembrane region" description="Helical" evidence="1">
    <location>
        <begin position="101"/>
        <end position="122"/>
    </location>
</feature>
<dbReference type="Pfam" id="PF00027">
    <property type="entry name" value="cNMP_binding"/>
    <property type="match status" value="1"/>
</dbReference>